<evidence type="ECO:0000313" key="1">
    <source>
        <dbReference type="EMBL" id="CAG7819110.1"/>
    </source>
</evidence>
<name>A0A8J2KQY7_9HEXA</name>
<dbReference type="Proteomes" id="UP000708208">
    <property type="component" value="Unassembled WGS sequence"/>
</dbReference>
<keyword evidence="2" id="KW-1185">Reference proteome</keyword>
<evidence type="ECO:0000313" key="2">
    <source>
        <dbReference type="Proteomes" id="UP000708208"/>
    </source>
</evidence>
<comment type="caution">
    <text evidence="1">The sequence shown here is derived from an EMBL/GenBank/DDBJ whole genome shotgun (WGS) entry which is preliminary data.</text>
</comment>
<reference evidence="1" key="1">
    <citation type="submission" date="2021-06" db="EMBL/GenBank/DDBJ databases">
        <authorList>
            <person name="Hodson N. C."/>
            <person name="Mongue J. A."/>
            <person name="Jaron S. K."/>
        </authorList>
    </citation>
    <scope>NUCLEOTIDE SEQUENCE</scope>
</reference>
<sequence length="187" mass="21471">MSARQRRYSVGGYSTSSPIFYSIPWNPTDYSVSGLGPGSSSLVNDPLTCTGLDNNHLDNCNGRLDYSKSGFTYFNNSKCICGFLSEYRKQYNRRAATSARPYQKPWWNGREMTSKFDPRYPCYPMHIEHLSTYTKDYQGERGQAADLCYPEGEIERASKVVLKRWDHRHRGLDHAPIFASAFNLNCY</sequence>
<proteinExistence type="predicted"/>
<protein>
    <submittedName>
        <fullName evidence="1">Uncharacterized protein</fullName>
    </submittedName>
</protein>
<organism evidence="1 2">
    <name type="scientific">Allacma fusca</name>
    <dbReference type="NCBI Taxonomy" id="39272"/>
    <lineage>
        <taxon>Eukaryota</taxon>
        <taxon>Metazoa</taxon>
        <taxon>Ecdysozoa</taxon>
        <taxon>Arthropoda</taxon>
        <taxon>Hexapoda</taxon>
        <taxon>Collembola</taxon>
        <taxon>Symphypleona</taxon>
        <taxon>Sminthuridae</taxon>
        <taxon>Allacma</taxon>
    </lineage>
</organism>
<dbReference type="AlphaFoldDB" id="A0A8J2KQY7"/>
<dbReference type="EMBL" id="CAJVCH010439810">
    <property type="protein sequence ID" value="CAG7819110.1"/>
    <property type="molecule type" value="Genomic_DNA"/>
</dbReference>
<accession>A0A8J2KQY7</accession>
<gene>
    <name evidence="1" type="ORF">AFUS01_LOCUS29580</name>
</gene>